<gene>
    <name evidence="2" type="ORF">COV95_02055</name>
</gene>
<proteinExistence type="predicted"/>
<reference evidence="2 3" key="1">
    <citation type="submission" date="2017-09" db="EMBL/GenBank/DDBJ databases">
        <title>Depth-based differentiation of microbial function through sediment-hosted aquifers and enrichment of novel symbionts in the deep terrestrial subsurface.</title>
        <authorList>
            <person name="Probst A.J."/>
            <person name="Ladd B."/>
            <person name="Jarett J.K."/>
            <person name="Geller-Mcgrath D.E."/>
            <person name="Sieber C.M."/>
            <person name="Emerson J.B."/>
            <person name="Anantharaman K."/>
            <person name="Thomas B.C."/>
            <person name="Malmstrom R."/>
            <person name="Stieglmeier M."/>
            <person name="Klingl A."/>
            <person name="Woyke T."/>
            <person name="Ryan C.M."/>
            <person name="Banfield J.F."/>
        </authorList>
    </citation>
    <scope>NUCLEOTIDE SEQUENCE [LARGE SCALE GENOMIC DNA]</scope>
    <source>
        <strain evidence="2">CG11_big_fil_rev_8_21_14_0_20_40_24</strain>
    </source>
</reference>
<dbReference type="AlphaFoldDB" id="A0A2H0K8X5"/>
<sequence length="82" mass="9690">MSFFQNSLVRKLIESKMKNVPQAEKERIFNLIDKNPALFQQILEEIQNEIKSGKEQMTATMEVMKRHEEELKKISDKPNDPQ</sequence>
<comment type="caution">
    <text evidence="2">The sequence shown here is derived from an EMBL/GenBank/DDBJ whole genome shotgun (WGS) entry which is preliminary data.</text>
</comment>
<protein>
    <submittedName>
        <fullName evidence="2">Uncharacterized protein</fullName>
    </submittedName>
</protein>
<dbReference type="EMBL" id="PCVC01000059">
    <property type="protein sequence ID" value="PIQ66824.1"/>
    <property type="molecule type" value="Genomic_DNA"/>
</dbReference>
<name>A0A2H0K8X5_9BACT</name>
<evidence type="ECO:0000313" key="3">
    <source>
        <dbReference type="Proteomes" id="UP000229834"/>
    </source>
</evidence>
<accession>A0A2H0K8X5</accession>
<dbReference type="Proteomes" id="UP000229834">
    <property type="component" value="Unassembled WGS sequence"/>
</dbReference>
<evidence type="ECO:0000256" key="1">
    <source>
        <dbReference type="SAM" id="Coils"/>
    </source>
</evidence>
<feature type="coiled-coil region" evidence="1">
    <location>
        <begin position="43"/>
        <end position="77"/>
    </location>
</feature>
<organism evidence="2 3">
    <name type="scientific">Candidatus Zambryskibacteria bacterium CG11_big_fil_rev_8_21_14_0_20_40_24</name>
    <dbReference type="NCBI Taxonomy" id="1975116"/>
    <lineage>
        <taxon>Bacteria</taxon>
        <taxon>Candidatus Zambryskiibacteriota</taxon>
    </lineage>
</organism>
<keyword evidence="1" id="KW-0175">Coiled coil</keyword>
<evidence type="ECO:0000313" key="2">
    <source>
        <dbReference type="EMBL" id="PIQ66824.1"/>
    </source>
</evidence>